<dbReference type="SUPFAM" id="SSF103473">
    <property type="entry name" value="MFS general substrate transporter"/>
    <property type="match status" value="1"/>
</dbReference>
<dbReference type="Pfam" id="PF07690">
    <property type="entry name" value="MFS_1"/>
    <property type="match status" value="1"/>
</dbReference>
<dbReference type="RefSeq" id="WP_310022064.1">
    <property type="nucleotide sequence ID" value="NZ_JAVDUM010000014.1"/>
</dbReference>
<feature type="domain" description="Major facilitator superfamily (MFS) profile" evidence="8">
    <location>
        <begin position="24"/>
        <end position="467"/>
    </location>
</feature>
<evidence type="ECO:0000256" key="4">
    <source>
        <dbReference type="ARBA" id="ARBA00022692"/>
    </source>
</evidence>
<keyword evidence="4 7" id="KW-0812">Transmembrane</keyword>
<feature type="transmembrane region" description="Helical" evidence="7">
    <location>
        <begin position="177"/>
        <end position="198"/>
    </location>
</feature>
<evidence type="ECO:0000256" key="3">
    <source>
        <dbReference type="ARBA" id="ARBA00022475"/>
    </source>
</evidence>
<dbReference type="Proteomes" id="UP001259347">
    <property type="component" value="Unassembled WGS sequence"/>
</dbReference>
<feature type="transmembrane region" description="Helical" evidence="7">
    <location>
        <begin position="404"/>
        <end position="433"/>
    </location>
</feature>
<dbReference type="InterPro" id="IPR036259">
    <property type="entry name" value="MFS_trans_sf"/>
</dbReference>
<evidence type="ECO:0000256" key="7">
    <source>
        <dbReference type="SAM" id="Phobius"/>
    </source>
</evidence>
<feature type="transmembrane region" description="Helical" evidence="7">
    <location>
        <begin position="210"/>
        <end position="229"/>
    </location>
</feature>
<comment type="caution">
    <text evidence="9">The sequence shown here is derived from an EMBL/GenBank/DDBJ whole genome shotgun (WGS) entry which is preliminary data.</text>
</comment>
<evidence type="ECO:0000313" key="10">
    <source>
        <dbReference type="Proteomes" id="UP001259347"/>
    </source>
</evidence>
<keyword evidence="2" id="KW-0813">Transport</keyword>
<organism evidence="9 10">
    <name type="scientific">Microbacterium resistens</name>
    <dbReference type="NCBI Taxonomy" id="156977"/>
    <lineage>
        <taxon>Bacteria</taxon>
        <taxon>Bacillati</taxon>
        <taxon>Actinomycetota</taxon>
        <taxon>Actinomycetes</taxon>
        <taxon>Micrococcales</taxon>
        <taxon>Microbacteriaceae</taxon>
        <taxon>Microbacterium</taxon>
    </lineage>
</organism>
<sequence>MTRQDIPSQTAVRRGHLAGGQGLAVAVLLTANFMLAVDFSILNVALPRIGADLGFATASLQWIVTAFALCAAGFTLFFGRVADLFGRKRLFLLGMVLLGVSSLAGGLAQDPTVLLAARVGQGVATAMVSPAALSLMTTMFAEGPARARVLGLNGALMAAGFTTGAVLGGVLTGTVSWRWAFFVNVIVALAVVLIGPAVLRDPVVRRRPRLDAPGAILVTLSLIALVLGIDTAGRVGWAHPGTWGLIIAAAVLLVVFWIVESRSAEPLVPPALLGRVNVIWGNAAGLLAFATETSLVFLLTLYLQDLLGFSAVAAGLILAVLGLGTVIGGLIAPRIIGRTGPRAAIVIGLLVQSAATAPLAFVSADRVWVVPLLILTFVGGIANLVAIVGYVVTSTTDVPADLQGLATGLVTMSQQIGIALGTPVMSAIVMAFATSTLLPGIQIAIGVDAALGVLTAVAIAVALRGPRRA</sequence>
<accession>A0ABU1SFH0</accession>
<dbReference type="PANTHER" id="PTHR42718:SF46">
    <property type="entry name" value="BLR6921 PROTEIN"/>
    <property type="match status" value="1"/>
</dbReference>
<evidence type="ECO:0000259" key="8">
    <source>
        <dbReference type="PROSITE" id="PS50850"/>
    </source>
</evidence>
<dbReference type="CDD" id="cd17321">
    <property type="entry name" value="MFS_MMR_MDR_like"/>
    <property type="match status" value="1"/>
</dbReference>
<keyword evidence="6 7" id="KW-0472">Membrane</keyword>
<dbReference type="Gene3D" id="1.20.1250.20">
    <property type="entry name" value="MFS general substrate transporter like domains"/>
    <property type="match status" value="1"/>
</dbReference>
<feature type="transmembrane region" description="Helical" evidence="7">
    <location>
        <begin position="279"/>
        <end position="303"/>
    </location>
</feature>
<reference evidence="9 10" key="1">
    <citation type="submission" date="2023-07" db="EMBL/GenBank/DDBJ databases">
        <title>Sorghum-associated microbial communities from plants grown in Nebraska, USA.</title>
        <authorList>
            <person name="Schachtman D."/>
        </authorList>
    </citation>
    <scope>NUCLEOTIDE SEQUENCE [LARGE SCALE GENOMIC DNA]</scope>
    <source>
        <strain evidence="9 10">2980</strain>
    </source>
</reference>
<feature type="transmembrane region" description="Helical" evidence="7">
    <location>
        <begin position="368"/>
        <end position="392"/>
    </location>
</feature>
<evidence type="ECO:0000313" key="9">
    <source>
        <dbReference type="EMBL" id="MDR6868345.1"/>
    </source>
</evidence>
<feature type="transmembrane region" description="Helical" evidence="7">
    <location>
        <begin position="241"/>
        <end position="259"/>
    </location>
</feature>
<keyword evidence="10" id="KW-1185">Reference proteome</keyword>
<protein>
    <submittedName>
        <fullName evidence="9">EmrB/QacA subfamily drug resistance transporter</fullName>
    </submittedName>
</protein>
<keyword evidence="3" id="KW-1003">Cell membrane</keyword>
<feature type="transmembrane region" description="Helical" evidence="7">
    <location>
        <begin position="149"/>
        <end position="171"/>
    </location>
</feature>
<evidence type="ECO:0000256" key="5">
    <source>
        <dbReference type="ARBA" id="ARBA00022989"/>
    </source>
</evidence>
<feature type="transmembrane region" description="Helical" evidence="7">
    <location>
        <begin position="23"/>
        <end position="46"/>
    </location>
</feature>
<feature type="transmembrane region" description="Helical" evidence="7">
    <location>
        <begin position="309"/>
        <end position="331"/>
    </location>
</feature>
<evidence type="ECO:0000256" key="2">
    <source>
        <dbReference type="ARBA" id="ARBA00022448"/>
    </source>
</evidence>
<dbReference type="InterPro" id="IPR020846">
    <property type="entry name" value="MFS_dom"/>
</dbReference>
<name>A0ABU1SFH0_9MICO</name>
<keyword evidence="5 7" id="KW-1133">Transmembrane helix</keyword>
<feature type="transmembrane region" description="Helical" evidence="7">
    <location>
        <begin position="439"/>
        <end position="463"/>
    </location>
</feature>
<dbReference type="Gene3D" id="1.20.1720.10">
    <property type="entry name" value="Multidrug resistance protein D"/>
    <property type="match status" value="1"/>
</dbReference>
<dbReference type="InterPro" id="IPR011701">
    <property type="entry name" value="MFS"/>
</dbReference>
<evidence type="ECO:0000256" key="1">
    <source>
        <dbReference type="ARBA" id="ARBA00004651"/>
    </source>
</evidence>
<dbReference type="PANTHER" id="PTHR42718">
    <property type="entry name" value="MAJOR FACILITATOR SUPERFAMILY MULTIDRUG TRANSPORTER MFSC"/>
    <property type="match status" value="1"/>
</dbReference>
<comment type="subcellular location">
    <subcellularLocation>
        <location evidence="1">Cell membrane</location>
        <topology evidence="1">Multi-pass membrane protein</topology>
    </subcellularLocation>
</comment>
<feature type="transmembrane region" description="Helical" evidence="7">
    <location>
        <begin position="343"/>
        <end position="362"/>
    </location>
</feature>
<dbReference type="PROSITE" id="PS50850">
    <property type="entry name" value="MFS"/>
    <property type="match status" value="1"/>
</dbReference>
<proteinExistence type="predicted"/>
<feature type="transmembrane region" description="Helical" evidence="7">
    <location>
        <begin position="90"/>
        <end position="109"/>
    </location>
</feature>
<evidence type="ECO:0000256" key="6">
    <source>
        <dbReference type="ARBA" id="ARBA00023136"/>
    </source>
</evidence>
<dbReference type="PRINTS" id="PR01036">
    <property type="entry name" value="TCRTETB"/>
</dbReference>
<dbReference type="EMBL" id="JAVDUM010000014">
    <property type="protein sequence ID" value="MDR6868345.1"/>
    <property type="molecule type" value="Genomic_DNA"/>
</dbReference>
<feature type="transmembrane region" description="Helical" evidence="7">
    <location>
        <begin position="58"/>
        <end position="78"/>
    </location>
</feature>
<gene>
    <name evidence="9" type="ORF">J2Y69_002961</name>
</gene>
<feature type="transmembrane region" description="Helical" evidence="7">
    <location>
        <begin position="115"/>
        <end position="137"/>
    </location>
</feature>